<evidence type="ECO:0000256" key="1">
    <source>
        <dbReference type="ARBA" id="ARBA00023125"/>
    </source>
</evidence>
<dbReference type="RefSeq" id="WP_163679426.1">
    <property type="nucleotide sequence ID" value="NZ_JAAIYP010000038.1"/>
</dbReference>
<evidence type="ECO:0000259" key="2">
    <source>
        <dbReference type="PROSITE" id="PS50943"/>
    </source>
</evidence>
<evidence type="ECO:0000313" key="3">
    <source>
        <dbReference type="EMBL" id="NFV80697.1"/>
    </source>
</evidence>
<dbReference type="Gene3D" id="1.10.260.40">
    <property type="entry name" value="lambda repressor-like DNA-binding domains"/>
    <property type="match status" value="1"/>
</dbReference>
<gene>
    <name evidence="3" type="ORF">G4223_11320</name>
</gene>
<dbReference type="AlphaFoldDB" id="A0A7C9QUI4"/>
<keyword evidence="4" id="KW-1185">Reference proteome</keyword>
<organism evidence="3 4">
    <name type="scientific">Magnetospirillum aberrantis SpK</name>
    <dbReference type="NCBI Taxonomy" id="908842"/>
    <lineage>
        <taxon>Bacteria</taxon>
        <taxon>Pseudomonadati</taxon>
        <taxon>Pseudomonadota</taxon>
        <taxon>Alphaproteobacteria</taxon>
        <taxon>Rhodospirillales</taxon>
        <taxon>Rhodospirillaceae</taxon>
        <taxon>Magnetospirillum</taxon>
    </lineage>
</organism>
<dbReference type="PANTHER" id="PTHR46797:SF1">
    <property type="entry name" value="METHYLPHOSPHONATE SYNTHASE"/>
    <property type="match status" value="1"/>
</dbReference>
<reference evidence="3 4" key="1">
    <citation type="submission" date="2020-02" db="EMBL/GenBank/DDBJ databases">
        <authorList>
            <person name="Dziuba M."/>
            <person name="Kuznetsov B."/>
            <person name="Mardanov A."/>
            <person name="Ravin N."/>
            <person name="Grouzdev D."/>
        </authorList>
    </citation>
    <scope>NUCLEOTIDE SEQUENCE [LARGE SCALE GENOMIC DNA]</scope>
    <source>
        <strain evidence="3 4">SpK</strain>
    </source>
</reference>
<dbReference type="PANTHER" id="PTHR46797">
    <property type="entry name" value="HTH-TYPE TRANSCRIPTIONAL REGULATOR"/>
    <property type="match status" value="1"/>
</dbReference>
<comment type="caution">
    <text evidence="3">The sequence shown here is derived from an EMBL/GenBank/DDBJ whole genome shotgun (WGS) entry which is preliminary data.</text>
</comment>
<dbReference type="Proteomes" id="UP000480684">
    <property type="component" value="Unassembled WGS sequence"/>
</dbReference>
<dbReference type="Pfam" id="PF01381">
    <property type="entry name" value="HTH_3"/>
    <property type="match status" value="1"/>
</dbReference>
<dbReference type="GO" id="GO:0003677">
    <property type="term" value="F:DNA binding"/>
    <property type="evidence" value="ECO:0007669"/>
    <property type="project" value="UniProtKB-KW"/>
</dbReference>
<dbReference type="InterPro" id="IPR010982">
    <property type="entry name" value="Lambda_DNA-bd_dom_sf"/>
</dbReference>
<name>A0A7C9QUI4_9PROT</name>
<proteinExistence type="predicted"/>
<dbReference type="EMBL" id="JAAIYP010000038">
    <property type="protein sequence ID" value="NFV80697.1"/>
    <property type="molecule type" value="Genomic_DNA"/>
</dbReference>
<dbReference type="SUPFAM" id="SSF47413">
    <property type="entry name" value="lambda repressor-like DNA-binding domains"/>
    <property type="match status" value="1"/>
</dbReference>
<dbReference type="GO" id="GO:0003700">
    <property type="term" value="F:DNA-binding transcription factor activity"/>
    <property type="evidence" value="ECO:0007669"/>
    <property type="project" value="TreeGrafter"/>
</dbReference>
<protein>
    <submittedName>
        <fullName evidence="3">Helix-turn-helix transcriptional regulator</fullName>
    </submittedName>
</protein>
<dbReference type="InterPro" id="IPR050807">
    <property type="entry name" value="TransReg_Diox_bact_type"/>
</dbReference>
<keyword evidence="1" id="KW-0238">DNA-binding</keyword>
<evidence type="ECO:0000313" key="4">
    <source>
        <dbReference type="Proteomes" id="UP000480684"/>
    </source>
</evidence>
<dbReference type="PROSITE" id="PS50943">
    <property type="entry name" value="HTH_CROC1"/>
    <property type="match status" value="1"/>
</dbReference>
<dbReference type="SMART" id="SM00530">
    <property type="entry name" value="HTH_XRE"/>
    <property type="match status" value="1"/>
</dbReference>
<sequence length="123" mass="13680">MIDPVISAILSRRMKQFRKLRNMSQEALADAVGRSVDTISNLERGATLTRLETIIEIARALAVEPFELIRDDAKGLLVEELPDELREVVHITREQPSPVRQAVLEHARATVGMAAKVGVRKGE</sequence>
<dbReference type="CDD" id="cd00093">
    <property type="entry name" value="HTH_XRE"/>
    <property type="match status" value="1"/>
</dbReference>
<feature type="domain" description="HTH cro/C1-type" evidence="2">
    <location>
        <begin position="14"/>
        <end position="69"/>
    </location>
</feature>
<dbReference type="InterPro" id="IPR001387">
    <property type="entry name" value="Cro/C1-type_HTH"/>
</dbReference>
<dbReference type="GO" id="GO:0005829">
    <property type="term" value="C:cytosol"/>
    <property type="evidence" value="ECO:0007669"/>
    <property type="project" value="TreeGrafter"/>
</dbReference>
<accession>A0A7C9QUI4</accession>